<keyword evidence="2 4" id="KW-0812">Transmembrane</keyword>
<gene>
    <name evidence="5" type="ORF">BaOVIS_004770</name>
</gene>
<keyword evidence="3 4" id="KW-0472">Membrane</keyword>
<feature type="transmembrane region" description="Helical" evidence="4">
    <location>
        <begin position="61"/>
        <end position="80"/>
    </location>
</feature>
<dbReference type="GO" id="GO:0016020">
    <property type="term" value="C:membrane"/>
    <property type="evidence" value="ECO:0007669"/>
    <property type="project" value="UniProtKB-SubCell"/>
</dbReference>
<accession>A0A9W5TAC8</accession>
<dbReference type="AlphaFoldDB" id="A0A9W5TAC8"/>
<dbReference type="OrthoDB" id="430505at2759"/>
<comment type="subcellular location">
    <subcellularLocation>
        <location evidence="1">Membrane</location>
    </subcellularLocation>
</comment>
<dbReference type="InterPro" id="IPR036257">
    <property type="entry name" value="Cyt_c_oxidase_su2_TM_sf"/>
</dbReference>
<comment type="caution">
    <text evidence="5">The sequence shown here is derived from an EMBL/GenBank/DDBJ whole genome shotgun (WGS) entry which is preliminary data.</text>
</comment>
<sequence>MSEAGSAPSAKSTGLLQQLRRRFRAPSISLAPARADAPHRWRTSVGGFDPATPYAEALINYHNHAATFMIFVVITVIHCIRK</sequence>
<dbReference type="Proteomes" id="UP001057455">
    <property type="component" value="Unassembled WGS sequence"/>
</dbReference>
<dbReference type="Gene3D" id="1.10.287.90">
    <property type="match status" value="1"/>
</dbReference>
<reference evidence="5" key="1">
    <citation type="submission" date="2019-12" db="EMBL/GenBank/DDBJ databases">
        <title>Genome sequence of Babesia ovis.</title>
        <authorList>
            <person name="Yamagishi J."/>
            <person name="Sevinc F."/>
            <person name="Xuan X."/>
        </authorList>
    </citation>
    <scope>NUCLEOTIDE SEQUENCE</scope>
    <source>
        <strain evidence="5">Selcuk</strain>
    </source>
</reference>
<dbReference type="SUPFAM" id="SSF81464">
    <property type="entry name" value="Cytochrome c oxidase subunit II-like, transmembrane region"/>
    <property type="match status" value="1"/>
</dbReference>
<organism evidence="5 6">
    <name type="scientific">Babesia ovis</name>
    <dbReference type="NCBI Taxonomy" id="5869"/>
    <lineage>
        <taxon>Eukaryota</taxon>
        <taxon>Sar</taxon>
        <taxon>Alveolata</taxon>
        <taxon>Apicomplexa</taxon>
        <taxon>Aconoidasida</taxon>
        <taxon>Piroplasmida</taxon>
        <taxon>Babesiidae</taxon>
        <taxon>Babesia</taxon>
    </lineage>
</organism>
<evidence type="ECO:0000313" key="6">
    <source>
        <dbReference type="Proteomes" id="UP001057455"/>
    </source>
</evidence>
<evidence type="ECO:0000313" key="5">
    <source>
        <dbReference type="EMBL" id="GFE53073.1"/>
    </source>
</evidence>
<evidence type="ECO:0000256" key="2">
    <source>
        <dbReference type="ARBA" id="ARBA00022692"/>
    </source>
</evidence>
<protein>
    <submittedName>
        <fullName evidence="5">Cytochrome C family oxidase subunit transmembrane domain</fullName>
    </submittedName>
</protein>
<evidence type="ECO:0000256" key="1">
    <source>
        <dbReference type="ARBA" id="ARBA00004370"/>
    </source>
</evidence>
<name>A0A9W5TAC8_BABOV</name>
<dbReference type="EMBL" id="BLIY01000003">
    <property type="protein sequence ID" value="GFE53073.1"/>
    <property type="molecule type" value="Genomic_DNA"/>
</dbReference>
<keyword evidence="6" id="KW-1185">Reference proteome</keyword>
<evidence type="ECO:0000256" key="4">
    <source>
        <dbReference type="SAM" id="Phobius"/>
    </source>
</evidence>
<keyword evidence="4" id="KW-1133">Transmembrane helix</keyword>
<proteinExistence type="predicted"/>
<evidence type="ECO:0000256" key="3">
    <source>
        <dbReference type="ARBA" id="ARBA00023136"/>
    </source>
</evidence>